<sequence>MYRRFATACLLLTLAACSSLEFPGVYRLPIDQGNIITSEMIDQLEIGMSRSQVEYIMGTPMVRDTFSPNRWDYIYTLNKPGKPKERHQLTAYFEGDALVNFTTNVKASEAKPVPASTSAEPTASADK</sequence>
<proteinExistence type="inferred from homology"/>
<dbReference type="InterPro" id="IPR037873">
    <property type="entry name" value="BamE-like"/>
</dbReference>
<feature type="signal peptide" evidence="6">
    <location>
        <begin position="1"/>
        <end position="21"/>
    </location>
</feature>
<keyword evidence="4" id="KW-0564">Palmitate</keyword>
<evidence type="ECO:0000256" key="6">
    <source>
        <dbReference type="SAM" id="SignalP"/>
    </source>
</evidence>
<comment type="caution">
    <text evidence="8">The sequence shown here is derived from an EMBL/GenBank/DDBJ whole genome shotgun (WGS) entry which is preliminary data.</text>
</comment>
<organism evidence="8 9">
    <name type="scientific">Zhongshania borealis</name>
    <dbReference type="NCBI Taxonomy" id="889488"/>
    <lineage>
        <taxon>Bacteria</taxon>
        <taxon>Pseudomonadati</taxon>
        <taxon>Pseudomonadota</taxon>
        <taxon>Gammaproteobacteria</taxon>
        <taxon>Cellvibrionales</taxon>
        <taxon>Spongiibacteraceae</taxon>
        <taxon>Zhongshania</taxon>
    </lineage>
</organism>
<keyword evidence="9" id="KW-1185">Reference proteome</keyword>
<gene>
    <name evidence="4" type="primary">bamE</name>
    <name evidence="8" type="ORF">GCM10022414_27670</name>
</gene>
<evidence type="ECO:0000313" key="8">
    <source>
        <dbReference type="EMBL" id="GAA4100605.1"/>
    </source>
</evidence>
<dbReference type="RefSeq" id="WP_344937047.1">
    <property type="nucleotide sequence ID" value="NZ_BAABDM010000005.1"/>
</dbReference>
<evidence type="ECO:0000256" key="5">
    <source>
        <dbReference type="SAM" id="MobiDB-lite"/>
    </source>
</evidence>
<dbReference type="Pfam" id="PF04355">
    <property type="entry name" value="BamE"/>
    <property type="match status" value="1"/>
</dbReference>
<dbReference type="PROSITE" id="PS51257">
    <property type="entry name" value="PROKAR_LIPOPROTEIN"/>
    <property type="match status" value="1"/>
</dbReference>
<dbReference type="InterPro" id="IPR007450">
    <property type="entry name" value="BamE_dom"/>
</dbReference>
<dbReference type="PANTHER" id="PTHR37482:SF1">
    <property type="entry name" value="OUTER MEMBRANE PROTEIN ASSEMBLY FACTOR BAME"/>
    <property type="match status" value="1"/>
</dbReference>
<evidence type="ECO:0000259" key="7">
    <source>
        <dbReference type="Pfam" id="PF04355"/>
    </source>
</evidence>
<reference evidence="9" key="1">
    <citation type="journal article" date="2019" name="Int. J. Syst. Evol. Microbiol.">
        <title>The Global Catalogue of Microorganisms (GCM) 10K type strain sequencing project: providing services to taxonomists for standard genome sequencing and annotation.</title>
        <authorList>
            <consortium name="The Broad Institute Genomics Platform"/>
            <consortium name="The Broad Institute Genome Sequencing Center for Infectious Disease"/>
            <person name="Wu L."/>
            <person name="Ma J."/>
        </authorList>
    </citation>
    <scope>NUCLEOTIDE SEQUENCE [LARGE SCALE GENOMIC DNA]</scope>
    <source>
        <strain evidence="9">JCM 17304</strain>
    </source>
</reference>
<keyword evidence="3 4" id="KW-0998">Cell outer membrane</keyword>
<feature type="compositionally biased region" description="Low complexity" evidence="5">
    <location>
        <begin position="114"/>
        <end position="127"/>
    </location>
</feature>
<accession>A0ABP7WZ70</accession>
<dbReference type="InterPro" id="IPR026592">
    <property type="entry name" value="BamE"/>
</dbReference>
<keyword evidence="2 4" id="KW-0472">Membrane</keyword>
<protein>
    <recommendedName>
        <fullName evidence="4">Outer membrane protein assembly factor BamE</fullName>
    </recommendedName>
</protein>
<dbReference type="Proteomes" id="UP001500392">
    <property type="component" value="Unassembled WGS sequence"/>
</dbReference>
<comment type="similarity">
    <text evidence="4">Belongs to the BamE family.</text>
</comment>
<feature type="chain" id="PRO_5045549146" description="Outer membrane protein assembly factor BamE" evidence="6">
    <location>
        <begin position="22"/>
        <end position="127"/>
    </location>
</feature>
<evidence type="ECO:0000256" key="2">
    <source>
        <dbReference type="ARBA" id="ARBA00023136"/>
    </source>
</evidence>
<evidence type="ECO:0000256" key="1">
    <source>
        <dbReference type="ARBA" id="ARBA00022729"/>
    </source>
</evidence>
<dbReference type="EMBL" id="BAABDM010000005">
    <property type="protein sequence ID" value="GAA4100605.1"/>
    <property type="molecule type" value="Genomic_DNA"/>
</dbReference>
<feature type="domain" description="Outer membrane protein assembly factor BamE" evidence="7">
    <location>
        <begin position="33"/>
        <end position="101"/>
    </location>
</feature>
<evidence type="ECO:0000313" key="9">
    <source>
        <dbReference type="Proteomes" id="UP001500392"/>
    </source>
</evidence>
<keyword evidence="4" id="KW-0449">Lipoprotein</keyword>
<feature type="region of interest" description="Disordered" evidence="5">
    <location>
        <begin position="108"/>
        <end position="127"/>
    </location>
</feature>
<comment type="subunit">
    <text evidence="4">Part of the Bam complex.</text>
</comment>
<keyword evidence="1 4" id="KW-0732">Signal</keyword>
<dbReference type="Gene3D" id="3.30.1450.10">
    <property type="match status" value="1"/>
</dbReference>
<evidence type="ECO:0000256" key="3">
    <source>
        <dbReference type="ARBA" id="ARBA00023237"/>
    </source>
</evidence>
<comment type="subcellular location">
    <subcellularLocation>
        <location evidence="4">Cell outer membrane</location>
        <topology evidence="4">Lipid-anchor</topology>
    </subcellularLocation>
</comment>
<dbReference type="HAMAP" id="MF_00925">
    <property type="entry name" value="OM_assembly_BamE"/>
    <property type="match status" value="1"/>
</dbReference>
<dbReference type="PANTHER" id="PTHR37482">
    <property type="entry name" value="OUTER MEMBRANE PROTEIN ASSEMBLY FACTOR BAME"/>
    <property type="match status" value="1"/>
</dbReference>
<comment type="function">
    <text evidence="4">Part of the outer membrane protein assembly complex, which is involved in assembly and insertion of beta-barrel proteins into the outer membrane.</text>
</comment>
<evidence type="ECO:0000256" key="4">
    <source>
        <dbReference type="HAMAP-Rule" id="MF_00925"/>
    </source>
</evidence>
<name>A0ABP7WZ70_9GAMM</name>